<comment type="caution">
    <text evidence="4">The sequence shown here is derived from an EMBL/GenBank/DDBJ whole genome shotgun (WGS) entry which is preliminary data.</text>
</comment>
<organism evidence="4 5">
    <name type="scientific">Candidatus Korarchaeum cryptofilum</name>
    <dbReference type="NCBI Taxonomy" id="498846"/>
    <lineage>
        <taxon>Archaea</taxon>
        <taxon>Thermoproteota</taxon>
        <taxon>Candidatus Korarchaeia</taxon>
        <taxon>Candidatus Korarchaeales</taxon>
        <taxon>Candidatus Korarchaeaceae</taxon>
        <taxon>Candidatus Korarchaeum</taxon>
    </lineage>
</organism>
<sequence length="359" mass="39620">MEHLYYFAAIQLMLSKNPIELPEGRKFSKDEIAQALRLGIIAELDAINLYLQLAKSIDDEAAKRVFEDIAKEEKTHVGEFLALLKSLDEEQVLELVKGAEEVSKLTGIKVEDPSSPREDSEGWEELQNLVKDYANSIRRVRPSLPVTPLGRGIDAVPVEEVSLDGSIKSRRYIVQLREISQTFEIAQASLDYSKSIGKLEVPQALTAASKLIFEEEKAILDGIKEKAGMKVGISSWDEPGSAVNEVASALSKLLSNGFPGPFLLFLSPSRYAKLVSVHERTGIMELQRLKALIKDVIASPAISDEEAVLISSNQQVLDVAIGADTVLEYIGPIDGSHAFRLWETLAVRVKDPRGIVLMR</sequence>
<evidence type="ECO:0000259" key="3">
    <source>
        <dbReference type="Pfam" id="PF02915"/>
    </source>
</evidence>
<name>A0A429G4P9_9CREN</name>
<proteinExistence type="predicted"/>
<dbReference type="Pfam" id="PF04454">
    <property type="entry name" value="Linocin_M18"/>
    <property type="match status" value="1"/>
</dbReference>
<dbReference type="PANTHER" id="PTHR37165:SF1">
    <property type="entry name" value="TYPE 1 ENCAPSULIN SHELL PROTEIN"/>
    <property type="match status" value="1"/>
</dbReference>
<evidence type="ECO:0000313" key="5">
    <source>
        <dbReference type="Proteomes" id="UP000278149"/>
    </source>
</evidence>
<dbReference type="InterPro" id="IPR003251">
    <property type="entry name" value="Rr_diiron-bd_dom"/>
</dbReference>
<evidence type="ECO:0000256" key="1">
    <source>
        <dbReference type="ARBA" id="ARBA00033738"/>
    </source>
</evidence>
<dbReference type="Pfam" id="PF02915">
    <property type="entry name" value="Rubrerythrin"/>
    <property type="match status" value="1"/>
</dbReference>
<dbReference type="PANTHER" id="PTHR37165">
    <property type="entry name" value="PEPTIDASE U56 FAMILY"/>
    <property type="match status" value="1"/>
</dbReference>
<comment type="subcellular location">
    <subcellularLocation>
        <location evidence="1">Encapsulin nanocompartment</location>
    </subcellularLocation>
</comment>
<dbReference type="Gene3D" id="6.10.140.1960">
    <property type="match status" value="1"/>
</dbReference>
<dbReference type="EMBL" id="RCOR01000025">
    <property type="protein sequence ID" value="RSN68734.1"/>
    <property type="molecule type" value="Genomic_DNA"/>
</dbReference>
<dbReference type="GO" id="GO:0046872">
    <property type="term" value="F:metal ion binding"/>
    <property type="evidence" value="ECO:0007669"/>
    <property type="project" value="InterPro"/>
</dbReference>
<dbReference type="NCBIfam" id="NF041155">
    <property type="entry name" value="encap_f1"/>
    <property type="match status" value="1"/>
</dbReference>
<evidence type="ECO:0000313" key="4">
    <source>
        <dbReference type="EMBL" id="RSN68734.1"/>
    </source>
</evidence>
<reference evidence="4 5" key="1">
    <citation type="submission" date="2018-10" db="EMBL/GenBank/DDBJ databases">
        <title>Co-occurring genomic capacity for anaerobic methane metabolism and dissimilatory sulfite reduction discovered in the Korarchaeota.</title>
        <authorList>
            <person name="Mckay L.J."/>
            <person name="Dlakic M."/>
            <person name="Fields M.W."/>
            <person name="Delmont T.O."/>
            <person name="Eren A.M."/>
            <person name="Jay Z.J."/>
            <person name="Klingelsmith K.B."/>
            <person name="Rusch D.B."/>
            <person name="Inskeep W.P."/>
        </authorList>
    </citation>
    <scope>NUCLEOTIDE SEQUENCE [LARGE SCALE GENOMIC DNA]</scope>
    <source>
        <strain evidence="4 5">WS</strain>
    </source>
</reference>
<dbReference type="GO" id="GO:0140737">
    <property type="term" value="C:encapsulin nanocompartment"/>
    <property type="evidence" value="ECO:0007669"/>
    <property type="project" value="UniProtKB-SubCell"/>
</dbReference>
<dbReference type="Gene3D" id="3.30.2400.30">
    <property type="match status" value="1"/>
</dbReference>
<accession>A0A429G4P9</accession>
<dbReference type="InterPro" id="IPR051429">
    <property type="entry name" value="Encapsulin_nc"/>
</dbReference>
<dbReference type="InterPro" id="IPR007544">
    <property type="entry name" value="ENCAP"/>
</dbReference>
<gene>
    <name evidence="4" type="ORF">D9Q81_05295</name>
</gene>
<dbReference type="Gene3D" id="3.30.2320.10">
    <property type="entry name" value="hypothetical protein PF0899 domain"/>
    <property type="match status" value="1"/>
</dbReference>
<keyword evidence="2" id="KW-1284">Encapsulin nanocompartment</keyword>
<evidence type="ECO:0000256" key="2">
    <source>
        <dbReference type="ARBA" id="ARBA00033787"/>
    </source>
</evidence>
<dbReference type="GO" id="GO:0016491">
    <property type="term" value="F:oxidoreductase activity"/>
    <property type="evidence" value="ECO:0007669"/>
    <property type="project" value="InterPro"/>
</dbReference>
<protein>
    <submittedName>
        <fullName evidence="4">Rubrerythrin family protein</fullName>
    </submittedName>
</protein>
<dbReference type="Proteomes" id="UP000278149">
    <property type="component" value="Unassembled WGS sequence"/>
</dbReference>
<dbReference type="AlphaFoldDB" id="A0A429G4P9"/>
<dbReference type="SUPFAM" id="SSF47240">
    <property type="entry name" value="Ferritin-like"/>
    <property type="match status" value="1"/>
</dbReference>
<feature type="domain" description="Rubrerythrin diiron-binding" evidence="3">
    <location>
        <begin position="36"/>
        <end position="96"/>
    </location>
</feature>
<dbReference type="InterPro" id="IPR009078">
    <property type="entry name" value="Ferritin-like_SF"/>
</dbReference>